<dbReference type="PANTHER" id="PTHR44942">
    <property type="entry name" value="METHYLTRANSF_11 DOMAIN-CONTAINING PROTEIN"/>
    <property type="match status" value="1"/>
</dbReference>
<dbReference type="EMBL" id="LKET01000032">
    <property type="protein sequence ID" value="KPU44010.1"/>
    <property type="molecule type" value="Genomic_DNA"/>
</dbReference>
<dbReference type="PATRIC" id="fig|36849.3.peg.2296"/>
<dbReference type="GO" id="GO:0008757">
    <property type="term" value="F:S-adenosylmethionine-dependent methyltransferase activity"/>
    <property type="evidence" value="ECO:0007669"/>
    <property type="project" value="InterPro"/>
</dbReference>
<dbReference type="PANTHER" id="PTHR44942:SF4">
    <property type="entry name" value="METHYLTRANSFERASE TYPE 11 DOMAIN-CONTAINING PROTEIN"/>
    <property type="match status" value="1"/>
</dbReference>
<evidence type="ECO:0000256" key="3">
    <source>
        <dbReference type="ARBA" id="ARBA00022679"/>
    </source>
</evidence>
<organism evidence="5 6">
    <name type="scientific">Oxobacter pfennigii</name>
    <dbReference type="NCBI Taxonomy" id="36849"/>
    <lineage>
        <taxon>Bacteria</taxon>
        <taxon>Bacillati</taxon>
        <taxon>Bacillota</taxon>
        <taxon>Clostridia</taxon>
        <taxon>Eubacteriales</taxon>
        <taxon>Clostridiaceae</taxon>
        <taxon>Oxobacter</taxon>
    </lineage>
</organism>
<protein>
    <submittedName>
        <fullName evidence="5">Putative methyltransferase YcgJ</fullName>
        <ecNumber evidence="5">2.1.1.-</ecNumber>
    </submittedName>
</protein>
<dbReference type="OrthoDB" id="9797252at2"/>
<gene>
    <name evidence="5" type="primary">ycgJ_2</name>
    <name evidence="5" type="ORF">OXPF_21750</name>
</gene>
<dbReference type="CDD" id="cd02440">
    <property type="entry name" value="AdoMet_MTases"/>
    <property type="match status" value="1"/>
</dbReference>
<feature type="domain" description="Methyltransferase type 11" evidence="4">
    <location>
        <begin position="44"/>
        <end position="134"/>
    </location>
</feature>
<evidence type="ECO:0000256" key="2">
    <source>
        <dbReference type="ARBA" id="ARBA00022603"/>
    </source>
</evidence>
<dbReference type="STRING" id="36849.OXPF_21750"/>
<evidence type="ECO:0000259" key="4">
    <source>
        <dbReference type="Pfam" id="PF08241"/>
    </source>
</evidence>
<name>A0A0P9AF73_9CLOT</name>
<reference evidence="5 6" key="1">
    <citation type="submission" date="2015-09" db="EMBL/GenBank/DDBJ databases">
        <title>Genome sequence of Oxobacter pfennigii DSM 3222.</title>
        <authorList>
            <person name="Poehlein A."/>
            <person name="Bengelsdorf F.R."/>
            <person name="Schiel-Bengelsdorf B."/>
            <person name="Duerre P."/>
            <person name="Daniel R."/>
        </authorList>
    </citation>
    <scope>NUCLEOTIDE SEQUENCE [LARGE SCALE GENOMIC DNA]</scope>
    <source>
        <strain evidence="5 6">DSM 3222</strain>
    </source>
</reference>
<dbReference type="Gene3D" id="3.40.50.150">
    <property type="entry name" value="Vaccinia Virus protein VP39"/>
    <property type="match status" value="1"/>
</dbReference>
<sequence>MDIRINADRFNGFAETYKSARPAMPFYPVKTIIRYLGNTPDRIVDLGCGTGLSTVVWSDYCSQIIGVEPSTDMITVAKRKANNKISFINAFSHDTGIESDSSDVVICSQSFHWMEPIATLTEVNRILKAGGVFATVDCDWPPVSIWQADQAYDILYKKVRELEEKLPDVKDTFIRYNKEEHLSNIKNSCYFRYAREIVFSNTELCTSERFINIIISQGSLQAIITKYPELLLDDIVAFKNKIIRLFQDEMFEIDFSYRMRLAVK</sequence>
<dbReference type="GO" id="GO:0032259">
    <property type="term" value="P:methylation"/>
    <property type="evidence" value="ECO:0007669"/>
    <property type="project" value="UniProtKB-KW"/>
</dbReference>
<keyword evidence="3 5" id="KW-0808">Transferase</keyword>
<dbReference type="RefSeq" id="WP_054875217.1">
    <property type="nucleotide sequence ID" value="NZ_LKET01000032.1"/>
</dbReference>
<dbReference type="InterPro" id="IPR029063">
    <property type="entry name" value="SAM-dependent_MTases_sf"/>
</dbReference>
<accession>A0A0P9AF73</accession>
<dbReference type="InterPro" id="IPR051052">
    <property type="entry name" value="Diverse_substrate_MTase"/>
</dbReference>
<proteinExistence type="inferred from homology"/>
<keyword evidence="2 5" id="KW-0489">Methyltransferase</keyword>
<evidence type="ECO:0000256" key="1">
    <source>
        <dbReference type="ARBA" id="ARBA00008361"/>
    </source>
</evidence>
<dbReference type="InterPro" id="IPR013216">
    <property type="entry name" value="Methyltransf_11"/>
</dbReference>
<evidence type="ECO:0000313" key="5">
    <source>
        <dbReference type="EMBL" id="KPU44010.1"/>
    </source>
</evidence>
<dbReference type="Pfam" id="PF08241">
    <property type="entry name" value="Methyltransf_11"/>
    <property type="match status" value="1"/>
</dbReference>
<dbReference type="AlphaFoldDB" id="A0A0P9AF73"/>
<dbReference type="EC" id="2.1.1.-" evidence="5"/>
<comment type="caution">
    <text evidence="5">The sequence shown here is derived from an EMBL/GenBank/DDBJ whole genome shotgun (WGS) entry which is preliminary data.</text>
</comment>
<keyword evidence="6" id="KW-1185">Reference proteome</keyword>
<evidence type="ECO:0000313" key="6">
    <source>
        <dbReference type="Proteomes" id="UP000050326"/>
    </source>
</evidence>
<dbReference type="SUPFAM" id="SSF53335">
    <property type="entry name" value="S-adenosyl-L-methionine-dependent methyltransferases"/>
    <property type="match status" value="1"/>
</dbReference>
<dbReference type="Proteomes" id="UP000050326">
    <property type="component" value="Unassembled WGS sequence"/>
</dbReference>
<comment type="similarity">
    <text evidence="1">Belongs to the methyltransferase superfamily.</text>
</comment>